<evidence type="ECO:0000313" key="1">
    <source>
        <dbReference type="EMBL" id="KAI3931901.1"/>
    </source>
</evidence>
<proteinExistence type="predicted"/>
<reference evidence="1" key="1">
    <citation type="submission" date="2022-04" db="EMBL/GenBank/DDBJ databases">
        <title>A functionally conserved STORR gene fusion in Papaver species that diverged 16.8 million years ago.</title>
        <authorList>
            <person name="Catania T."/>
        </authorList>
    </citation>
    <scope>NUCLEOTIDE SEQUENCE</scope>
    <source>
        <strain evidence="1">S-188037</strain>
    </source>
</reference>
<accession>A0AAD4T1R0</accession>
<name>A0AAD4T1R0_9MAGN</name>
<gene>
    <name evidence="1" type="ORF">MKW98_012311</name>
</gene>
<sequence>MSIEKALRASLPFGVGKRNDLNLVSICTSKFMMLLGKILLQVTISTSRQSGFNLLMEFGIASSAKRKLKRGCICEESAGNDHGREEAKYTDEQEMCKVCYVQLVIGTRASKEICCRRLTN</sequence>
<organism evidence="1 2">
    <name type="scientific">Papaver atlanticum</name>
    <dbReference type="NCBI Taxonomy" id="357466"/>
    <lineage>
        <taxon>Eukaryota</taxon>
        <taxon>Viridiplantae</taxon>
        <taxon>Streptophyta</taxon>
        <taxon>Embryophyta</taxon>
        <taxon>Tracheophyta</taxon>
        <taxon>Spermatophyta</taxon>
        <taxon>Magnoliopsida</taxon>
        <taxon>Ranunculales</taxon>
        <taxon>Papaveraceae</taxon>
        <taxon>Papaveroideae</taxon>
        <taxon>Papaver</taxon>
    </lineage>
</organism>
<comment type="caution">
    <text evidence="1">The sequence shown here is derived from an EMBL/GenBank/DDBJ whole genome shotgun (WGS) entry which is preliminary data.</text>
</comment>
<protein>
    <submittedName>
        <fullName evidence="1">Uncharacterized protein</fullName>
    </submittedName>
</protein>
<keyword evidence="2" id="KW-1185">Reference proteome</keyword>
<evidence type="ECO:0000313" key="2">
    <source>
        <dbReference type="Proteomes" id="UP001202328"/>
    </source>
</evidence>
<dbReference type="AlphaFoldDB" id="A0AAD4T1R0"/>
<dbReference type="EMBL" id="JAJJMB010007130">
    <property type="protein sequence ID" value="KAI3931901.1"/>
    <property type="molecule type" value="Genomic_DNA"/>
</dbReference>
<dbReference type="Proteomes" id="UP001202328">
    <property type="component" value="Unassembled WGS sequence"/>
</dbReference>